<evidence type="ECO:0000256" key="5">
    <source>
        <dbReference type="ARBA" id="ARBA00023157"/>
    </source>
</evidence>
<proteinExistence type="inferred from homology"/>
<dbReference type="OrthoDB" id="3657335at2"/>
<dbReference type="CDD" id="cd00190">
    <property type="entry name" value="Tryp_SPc"/>
    <property type="match status" value="1"/>
</dbReference>
<reference evidence="10" key="1">
    <citation type="submission" date="2016-10" db="EMBL/GenBank/DDBJ databases">
        <authorList>
            <person name="Varghese N."/>
            <person name="Submissions S."/>
        </authorList>
    </citation>
    <scope>NUCLEOTIDE SEQUENCE [LARGE SCALE GENOMIC DNA]</scope>
    <source>
        <strain evidence="10">CGMCC 4.3568</strain>
    </source>
</reference>
<dbReference type="PROSITE" id="PS00134">
    <property type="entry name" value="TRYPSIN_HIS"/>
    <property type="match status" value="1"/>
</dbReference>
<dbReference type="PROSITE" id="PS50240">
    <property type="entry name" value="TRYPSIN_DOM"/>
    <property type="match status" value="1"/>
</dbReference>
<organism evidence="9 10">
    <name type="scientific">Amycolatopsis marina</name>
    <dbReference type="NCBI Taxonomy" id="490629"/>
    <lineage>
        <taxon>Bacteria</taxon>
        <taxon>Bacillati</taxon>
        <taxon>Actinomycetota</taxon>
        <taxon>Actinomycetes</taxon>
        <taxon>Pseudonocardiales</taxon>
        <taxon>Pseudonocardiaceae</taxon>
        <taxon>Amycolatopsis</taxon>
    </lineage>
</organism>
<keyword evidence="5" id="KW-1015">Disulfide bond</keyword>
<feature type="chain" id="PRO_5039374829" evidence="7">
    <location>
        <begin position="27"/>
        <end position="272"/>
    </location>
</feature>
<dbReference type="Pfam" id="PF00089">
    <property type="entry name" value="Trypsin"/>
    <property type="match status" value="1"/>
</dbReference>
<evidence type="ECO:0000256" key="3">
    <source>
        <dbReference type="ARBA" id="ARBA00022801"/>
    </source>
</evidence>
<dbReference type="PANTHER" id="PTHR24276">
    <property type="entry name" value="POLYSERASE-RELATED"/>
    <property type="match status" value="1"/>
</dbReference>
<dbReference type="InterPro" id="IPR001314">
    <property type="entry name" value="Peptidase_S1A"/>
</dbReference>
<dbReference type="AlphaFoldDB" id="A0A1I1CAI4"/>
<evidence type="ECO:0000256" key="2">
    <source>
        <dbReference type="ARBA" id="ARBA00022670"/>
    </source>
</evidence>
<dbReference type="GO" id="GO:0004252">
    <property type="term" value="F:serine-type endopeptidase activity"/>
    <property type="evidence" value="ECO:0007669"/>
    <property type="project" value="InterPro"/>
</dbReference>
<keyword evidence="7" id="KW-0732">Signal</keyword>
<dbReference type="InterPro" id="IPR043504">
    <property type="entry name" value="Peptidase_S1_PA_chymotrypsin"/>
</dbReference>
<keyword evidence="4" id="KW-0720">Serine protease</keyword>
<feature type="region of interest" description="Disordered" evidence="6">
    <location>
        <begin position="253"/>
        <end position="272"/>
    </location>
</feature>
<comment type="similarity">
    <text evidence="1">Belongs to the peptidase S1 family.</text>
</comment>
<feature type="domain" description="Peptidase S1" evidence="8">
    <location>
        <begin position="33"/>
        <end position="256"/>
    </location>
</feature>
<keyword evidence="2" id="KW-0645">Protease</keyword>
<dbReference type="RefSeq" id="WP_091677889.1">
    <property type="nucleotide sequence ID" value="NZ_FOKG01000024.1"/>
</dbReference>
<dbReference type="STRING" id="490629.SAMN05216266_12440"/>
<feature type="compositionally biased region" description="Pro residues" evidence="6">
    <location>
        <begin position="257"/>
        <end position="272"/>
    </location>
</feature>
<evidence type="ECO:0000313" key="10">
    <source>
        <dbReference type="Proteomes" id="UP000243799"/>
    </source>
</evidence>
<name>A0A1I1CAI4_9PSEU</name>
<dbReference type="InterPro" id="IPR009003">
    <property type="entry name" value="Peptidase_S1_PA"/>
</dbReference>
<dbReference type="SMART" id="SM00020">
    <property type="entry name" value="Tryp_SPc"/>
    <property type="match status" value="1"/>
</dbReference>
<dbReference type="InterPro" id="IPR018114">
    <property type="entry name" value="TRYPSIN_HIS"/>
</dbReference>
<dbReference type="EMBL" id="FOKG01000024">
    <property type="protein sequence ID" value="SFB59725.1"/>
    <property type="molecule type" value="Genomic_DNA"/>
</dbReference>
<dbReference type="InterPro" id="IPR001254">
    <property type="entry name" value="Trypsin_dom"/>
</dbReference>
<evidence type="ECO:0000256" key="7">
    <source>
        <dbReference type="SAM" id="SignalP"/>
    </source>
</evidence>
<evidence type="ECO:0000313" key="9">
    <source>
        <dbReference type="EMBL" id="SFB59725.1"/>
    </source>
</evidence>
<dbReference type="PANTHER" id="PTHR24276:SF98">
    <property type="entry name" value="FI18310P1-RELATED"/>
    <property type="match status" value="1"/>
</dbReference>
<dbReference type="FunFam" id="2.40.10.10:FF:000073">
    <property type="entry name" value="Trypsin alpha"/>
    <property type="match status" value="1"/>
</dbReference>
<evidence type="ECO:0000256" key="4">
    <source>
        <dbReference type="ARBA" id="ARBA00022825"/>
    </source>
</evidence>
<keyword evidence="10" id="KW-1185">Reference proteome</keyword>
<evidence type="ECO:0000259" key="8">
    <source>
        <dbReference type="PROSITE" id="PS50240"/>
    </source>
</evidence>
<feature type="signal peptide" evidence="7">
    <location>
        <begin position="1"/>
        <end position="26"/>
    </location>
</feature>
<dbReference type="PRINTS" id="PR00722">
    <property type="entry name" value="CHYMOTRYPSIN"/>
</dbReference>
<evidence type="ECO:0000256" key="1">
    <source>
        <dbReference type="ARBA" id="ARBA00007664"/>
    </source>
</evidence>
<protein>
    <submittedName>
        <fullName evidence="9">Trypsin</fullName>
    </submittedName>
</protein>
<dbReference type="InterPro" id="IPR050430">
    <property type="entry name" value="Peptidase_S1"/>
</dbReference>
<dbReference type="SUPFAM" id="SSF50494">
    <property type="entry name" value="Trypsin-like serine proteases"/>
    <property type="match status" value="1"/>
</dbReference>
<gene>
    <name evidence="9" type="ORF">SAMN05216266_12440</name>
</gene>
<dbReference type="GO" id="GO:0006508">
    <property type="term" value="P:proteolysis"/>
    <property type="evidence" value="ECO:0007669"/>
    <property type="project" value="UniProtKB-KW"/>
</dbReference>
<sequence length="272" mass="28026">MAVRRSRAAVALAVTLGLISTGVQQAAAVQPLIIGGTAADEPYPFMVSIQTRSGQHFCGGSLLSPTWVLTAAHCVDGRKPRAVSARIGSADRSQGGELREAAEIIVHQAYDPEGAGGDLALVRLTEPAEATPAPIATTTEVGTAARILGWGQTCPTEGCGESPVQLQQLDTSLVESKLCTAEFDDAAELCVDNPGGDAGSCYGDSGGPALRKVEEGRWEVLGLTSRPGNGDRTCATAPSIYTSATAYSQWITEQMAPPEPEPAPEPATAPAA</sequence>
<dbReference type="Proteomes" id="UP000243799">
    <property type="component" value="Unassembled WGS sequence"/>
</dbReference>
<dbReference type="Gene3D" id="2.40.10.10">
    <property type="entry name" value="Trypsin-like serine proteases"/>
    <property type="match status" value="1"/>
</dbReference>
<accession>A0A1I1CAI4</accession>
<keyword evidence="3" id="KW-0378">Hydrolase</keyword>
<evidence type="ECO:0000256" key="6">
    <source>
        <dbReference type="SAM" id="MobiDB-lite"/>
    </source>
</evidence>